<dbReference type="Pfam" id="PF06776">
    <property type="entry name" value="IalB"/>
    <property type="match status" value="1"/>
</dbReference>
<protein>
    <submittedName>
        <fullName evidence="3">Invasion associated locus B family protein</fullName>
    </submittedName>
</protein>
<dbReference type="Gene3D" id="2.60.40.1880">
    <property type="entry name" value="Invasion associated locus B (IalB) protein"/>
    <property type="match status" value="1"/>
</dbReference>
<evidence type="ECO:0000256" key="2">
    <source>
        <dbReference type="SAM" id="SignalP"/>
    </source>
</evidence>
<keyword evidence="2" id="KW-0732">Signal</keyword>
<evidence type="ECO:0000256" key="1">
    <source>
        <dbReference type="SAM" id="MobiDB-lite"/>
    </source>
</evidence>
<dbReference type="HOGENOM" id="CLU_096085_1_0_5"/>
<feature type="signal peptide" evidence="2">
    <location>
        <begin position="1"/>
        <end position="25"/>
    </location>
</feature>
<dbReference type="EMBL" id="CP006650">
    <property type="protein sequence ID" value="AGT08493.1"/>
    <property type="molecule type" value="Genomic_DNA"/>
</dbReference>
<evidence type="ECO:0000313" key="3">
    <source>
        <dbReference type="EMBL" id="AGT08493.1"/>
    </source>
</evidence>
<dbReference type="PATRIC" id="fig|1367847.3.peg.1363"/>
<feature type="chain" id="PRO_5004534896" evidence="2">
    <location>
        <begin position="26"/>
        <end position="253"/>
    </location>
</feature>
<dbReference type="eggNOG" id="COG5342">
    <property type="taxonomic scope" value="Bacteria"/>
</dbReference>
<dbReference type="InterPro" id="IPR010642">
    <property type="entry name" value="Invasion_prot_B"/>
</dbReference>
<reference evidence="3 4" key="1">
    <citation type="journal article" date="2014" name="BMC Genomics">
        <title>Architecture and functions of a multipartite genome of the methylotrophic bacterium Paracoccus aminophilus JCM 7686, containing primary and secondary chromids.</title>
        <authorList>
            <person name="Dziewit L."/>
            <person name="Czarnecki J."/>
            <person name="Wibberg D."/>
            <person name="Radlinska M."/>
            <person name="Mrozek P."/>
            <person name="Szymczak M."/>
            <person name="Schluter A."/>
            <person name="Puhler A."/>
            <person name="Bartosik D."/>
        </authorList>
    </citation>
    <scope>NUCLEOTIDE SEQUENCE [LARGE SCALE GENOMIC DNA]</scope>
    <source>
        <strain evidence="3">JCM 7686</strain>
    </source>
</reference>
<dbReference type="InterPro" id="IPR038696">
    <property type="entry name" value="IalB_sf"/>
</dbReference>
<gene>
    <name evidence="3" type="ORF">JCM7686_1392</name>
</gene>
<feature type="region of interest" description="Disordered" evidence="1">
    <location>
        <begin position="34"/>
        <end position="58"/>
    </location>
</feature>
<dbReference type="STRING" id="1367847.JCM7686_1392"/>
<dbReference type="RefSeq" id="WP_020950131.1">
    <property type="nucleotide sequence ID" value="NC_022041.1"/>
</dbReference>
<keyword evidence="4" id="KW-1185">Reference proteome</keyword>
<dbReference type="Proteomes" id="UP000015480">
    <property type="component" value="Chromosome"/>
</dbReference>
<sequence length="253" mass="25008">MVYRTSPALIAAVFSIASSAGMAFAQDTTAPAATPEAPAAAAPAETTPAPATTEAAPAAAAPAAAAPAAPAAAAPAAPAIPTSAADAQIGQTYVKTTHGDWALRCIKTPDGKDPCELYQLLKDSDGGAVAEASVVPVSGKVSAIITLVAPLETDLQHGLVLQVDANKPQAYPFMVCAQMGCIARVGVNDAELATLKKGKGATVTVSPFGAPPDQVVKLNLSLTGFTAGMDAVTAIMKELEATAPAAPAAPAAQ</sequence>
<evidence type="ECO:0000313" key="4">
    <source>
        <dbReference type="Proteomes" id="UP000015480"/>
    </source>
</evidence>
<dbReference type="AlphaFoldDB" id="S5YAP0"/>
<organism evidence="3 4">
    <name type="scientific">Paracoccus aminophilus JCM 7686</name>
    <dbReference type="NCBI Taxonomy" id="1367847"/>
    <lineage>
        <taxon>Bacteria</taxon>
        <taxon>Pseudomonadati</taxon>
        <taxon>Pseudomonadota</taxon>
        <taxon>Alphaproteobacteria</taxon>
        <taxon>Rhodobacterales</taxon>
        <taxon>Paracoccaceae</taxon>
        <taxon>Paracoccus</taxon>
    </lineage>
</organism>
<accession>S5YAP0</accession>
<name>S5YAP0_PARAH</name>
<dbReference type="KEGG" id="pami:JCM7686_1392"/>
<proteinExistence type="predicted"/>